<organism evidence="2">
    <name type="scientific">Talaromyces marneffei PM1</name>
    <dbReference type="NCBI Taxonomy" id="1077442"/>
    <lineage>
        <taxon>Eukaryota</taxon>
        <taxon>Fungi</taxon>
        <taxon>Dikarya</taxon>
        <taxon>Ascomycota</taxon>
        <taxon>Pezizomycotina</taxon>
        <taxon>Eurotiomycetes</taxon>
        <taxon>Eurotiomycetidae</taxon>
        <taxon>Eurotiales</taxon>
        <taxon>Trichocomaceae</taxon>
        <taxon>Talaromyces</taxon>
        <taxon>Talaromyces sect. Talaromyces</taxon>
    </lineage>
</organism>
<sequence length="208" mass="23680">MGKHSASGREKRPVALSNKRSSHSVSSSSDDDSSMDISDQEPPLADRSPKKRRKLEHSSPKKAKLRPSRYPKTAEQVRRSSSGLPFLHVPPRSPSPTTLPSRRSRKPDFLPTFGGLFGLTPEQREINKKLNQVMYEEYMSQSPSPPRERSPTRMGYLVGEEQDRKPYQKTFEGRRAIEEADFQNKLKKLVEQQLVVALRNPSLFPPQN</sequence>
<reference key="1">
    <citation type="journal article" date="2014" name="PLoS Genet.">
        <title>Signature Gene Expression Reveals Novel Clues to the Molecular Mechanisms of Dimorphic Transition in Penicillium marneffei.</title>
        <authorList>
            <person name="Yang E."/>
            <person name="Wang G."/>
            <person name="Cai J."/>
            <person name="Woo P.C."/>
            <person name="Lau S.K."/>
            <person name="Yuen K.-Y."/>
            <person name="Chow W.-N."/>
            <person name="Lin X."/>
        </authorList>
    </citation>
    <scope>NUCLEOTIDE SEQUENCE [LARGE SCALE GENOMIC DNA]</scope>
    <source>
        <strain>PM1</strain>
    </source>
</reference>
<comment type="caution">
    <text evidence="2">The sequence shown here is derived from an EMBL/GenBank/DDBJ whole genome shotgun (WGS) entry which is preliminary data.</text>
</comment>
<feature type="compositionally biased region" description="Basic residues" evidence="1">
    <location>
        <begin position="49"/>
        <end position="69"/>
    </location>
</feature>
<proteinExistence type="predicted"/>
<dbReference type="HOGENOM" id="CLU_1321675_0_0_1"/>
<accession>A0A093URN0</accession>
<dbReference type="EMBL" id="JPOX01000043">
    <property type="protein sequence ID" value="KFX42550.1"/>
    <property type="molecule type" value="Genomic_DNA"/>
</dbReference>
<feature type="region of interest" description="Disordered" evidence="1">
    <location>
        <begin position="137"/>
        <end position="168"/>
    </location>
</feature>
<evidence type="ECO:0000313" key="2">
    <source>
        <dbReference type="EMBL" id="KFX42550.1"/>
    </source>
</evidence>
<feature type="region of interest" description="Disordered" evidence="1">
    <location>
        <begin position="1"/>
        <end position="108"/>
    </location>
</feature>
<name>A0A093URN0_TALMA</name>
<protein>
    <submittedName>
        <fullName evidence="2">LMBR1 domain-containing protein 2</fullName>
    </submittedName>
</protein>
<gene>
    <name evidence="2" type="ORF">GQ26_0430370</name>
</gene>
<reference evidence="2" key="2">
    <citation type="journal article" date="2014" name="PLoS Genet.">
        <title>Signature gene expression reveals novel clues to the molecular mechanisms of dimorphic transition in Penicillium marneffei.</title>
        <authorList>
            <person name="Yang E."/>
            <person name="Wang G."/>
            <person name="Cai J."/>
            <person name="Woo P.C."/>
            <person name="Lau S.K."/>
            <person name="Yuen K.-Y."/>
            <person name="Chow W.-N."/>
            <person name="Lin X."/>
        </authorList>
    </citation>
    <scope>NUCLEOTIDE SEQUENCE</scope>
    <source>
        <strain evidence="2">PM1</strain>
    </source>
</reference>
<evidence type="ECO:0000256" key="1">
    <source>
        <dbReference type="SAM" id="MobiDB-lite"/>
    </source>
</evidence>
<dbReference type="AlphaFoldDB" id="A0A093URN0"/>